<feature type="domain" description="MOFRL-associated" evidence="2">
    <location>
        <begin position="10"/>
        <end position="246"/>
    </location>
</feature>
<dbReference type="PANTHER" id="PTHR12227:SF0">
    <property type="entry name" value="GLYCERATE KINASE"/>
    <property type="match status" value="1"/>
</dbReference>
<organism evidence="3 4">
    <name type="scientific">Hydrotalea sandarakina</name>
    <dbReference type="NCBI Taxonomy" id="1004304"/>
    <lineage>
        <taxon>Bacteria</taxon>
        <taxon>Pseudomonadati</taxon>
        <taxon>Bacteroidota</taxon>
        <taxon>Chitinophagia</taxon>
        <taxon>Chitinophagales</taxon>
        <taxon>Chitinophagaceae</taxon>
        <taxon>Hydrotalea</taxon>
    </lineage>
</organism>
<reference evidence="3 4" key="1">
    <citation type="submission" date="2018-06" db="EMBL/GenBank/DDBJ databases">
        <title>Genomic Encyclopedia of Archaeal and Bacterial Type Strains, Phase II (KMG-II): from individual species to whole genera.</title>
        <authorList>
            <person name="Goeker M."/>
        </authorList>
    </citation>
    <scope>NUCLEOTIDE SEQUENCE [LARGE SCALE GENOMIC DNA]</scope>
    <source>
        <strain evidence="3 4">DSM 23241</strain>
    </source>
</reference>
<comment type="caution">
    <text evidence="3">The sequence shown here is derived from an EMBL/GenBank/DDBJ whole genome shotgun (WGS) entry which is preliminary data.</text>
</comment>
<dbReference type="InterPro" id="IPR007835">
    <property type="entry name" value="MOFRL"/>
</dbReference>
<name>A0A2W7TI01_9BACT</name>
<protein>
    <submittedName>
        <fullName evidence="3">Hydroxypyruvate reductase</fullName>
    </submittedName>
</protein>
<gene>
    <name evidence="3" type="ORF">LX80_01617</name>
</gene>
<dbReference type="GO" id="GO:0008887">
    <property type="term" value="F:glycerate kinase activity"/>
    <property type="evidence" value="ECO:0007669"/>
    <property type="project" value="InterPro"/>
</dbReference>
<dbReference type="EMBL" id="QKZV01000004">
    <property type="protein sequence ID" value="PZX62922.1"/>
    <property type="molecule type" value="Genomic_DNA"/>
</dbReference>
<evidence type="ECO:0000259" key="2">
    <source>
        <dbReference type="Pfam" id="PF13660"/>
    </source>
</evidence>
<dbReference type="AlphaFoldDB" id="A0A2W7TI01"/>
<accession>A0A2W7TI01</accession>
<dbReference type="Pfam" id="PF05161">
    <property type="entry name" value="MOFRL"/>
    <property type="match status" value="1"/>
</dbReference>
<dbReference type="Gene3D" id="3.40.1480.10">
    <property type="entry name" value="MOFRL domain"/>
    <property type="match status" value="1"/>
</dbReference>
<dbReference type="InterPro" id="IPR039760">
    <property type="entry name" value="MOFRL_protein"/>
</dbReference>
<dbReference type="SUPFAM" id="SSF82544">
    <property type="entry name" value="GckA/TtuD-like"/>
    <property type="match status" value="1"/>
</dbReference>
<evidence type="ECO:0000313" key="4">
    <source>
        <dbReference type="Proteomes" id="UP000249720"/>
    </source>
</evidence>
<dbReference type="RefSeq" id="WP_111295054.1">
    <property type="nucleotide sequence ID" value="NZ_QKZV01000004.1"/>
</dbReference>
<dbReference type="PANTHER" id="PTHR12227">
    <property type="entry name" value="GLYCERATE KINASE"/>
    <property type="match status" value="1"/>
</dbReference>
<dbReference type="FunFam" id="3.40.1480.10:FF:000002">
    <property type="entry name" value="Glycerate kinase"/>
    <property type="match status" value="1"/>
</dbReference>
<keyword evidence="3" id="KW-0670">Pyruvate</keyword>
<dbReference type="GO" id="GO:0005737">
    <property type="term" value="C:cytoplasm"/>
    <property type="evidence" value="ECO:0007669"/>
    <property type="project" value="TreeGrafter"/>
</dbReference>
<dbReference type="OrthoDB" id="9766552at2"/>
<dbReference type="Gene3D" id="3.40.50.10180">
    <property type="entry name" value="Glycerate kinase, MOFRL-like N-terminal domain"/>
    <property type="match status" value="1"/>
</dbReference>
<dbReference type="InterPro" id="IPR025286">
    <property type="entry name" value="MOFRL_assoc_dom"/>
</dbReference>
<dbReference type="Pfam" id="PF13660">
    <property type="entry name" value="DUF4147"/>
    <property type="match status" value="1"/>
</dbReference>
<evidence type="ECO:0000259" key="1">
    <source>
        <dbReference type="Pfam" id="PF05161"/>
    </source>
</evidence>
<feature type="domain" description="MOFRL" evidence="1">
    <location>
        <begin position="324"/>
        <end position="429"/>
    </location>
</feature>
<proteinExistence type="predicted"/>
<dbReference type="Proteomes" id="UP000249720">
    <property type="component" value="Unassembled WGS sequence"/>
</dbReference>
<dbReference type="InterPro" id="IPR037035">
    <property type="entry name" value="GK-like_C_sf"/>
</dbReference>
<dbReference type="InterPro" id="IPR038614">
    <property type="entry name" value="GK_N_sf"/>
</dbReference>
<sequence>MIHSDIYSKALTILQQAISVVQPENLFKNIFLQSNASLLINNKIIPCNESKIYVLAIGKAAAAMALSVEEQLGNMIAAGLVVTKYGHALPLRHFTVIESGHPVPDEQSVRAAEAIIQFAKSVTANDCVLVLLSGGASALVADLPNNITLSDVQKTFQLLLNCGAAIHEMNTVRKHISTLKGGNLAKLLMPATVLTLAISDVLNDDSSVIGSGLTVPDASTYADAWGILQRYHLLSKVPSAIYEHLQKGLNGEIPDTPKISENCFNKTSFVILANNGMALQSAKQAAEKMGFYAKIVSSQLQGEAKEVAKDIVKYAENYTGIKPACLLWGGETTVTIKGNGLGGRNQELVLAAGLALPSHLNAFVLAIGTDGTDGPTDAAGAFTNYEQMQLAKQMGLKPDLFLNNNDAYHFFEQVNGLIKTGPTQTNVMDIVMVFIH</sequence>
<keyword evidence="4" id="KW-1185">Reference proteome</keyword>
<evidence type="ECO:0000313" key="3">
    <source>
        <dbReference type="EMBL" id="PZX62922.1"/>
    </source>
</evidence>